<accession>A0A0U1M219</accession>
<organism evidence="2 3">
    <name type="scientific">Talaromyces islandicus</name>
    <name type="common">Penicillium islandicum</name>
    <dbReference type="NCBI Taxonomy" id="28573"/>
    <lineage>
        <taxon>Eukaryota</taxon>
        <taxon>Fungi</taxon>
        <taxon>Dikarya</taxon>
        <taxon>Ascomycota</taxon>
        <taxon>Pezizomycotina</taxon>
        <taxon>Eurotiomycetes</taxon>
        <taxon>Eurotiomycetidae</taxon>
        <taxon>Eurotiales</taxon>
        <taxon>Trichocomaceae</taxon>
        <taxon>Talaromyces</taxon>
        <taxon>Talaromyces sect. Islandici</taxon>
    </lineage>
</organism>
<evidence type="ECO:0000313" key="2">
    <source>
        <dbReference type="EMBL" id="CRG89051.1"/>
    </source>
</evidence>
<dbReference type="EMBL" id="CVMT01000005">
    <property type="protein sequence ID" value="CRG89051.1"/>
    <property type="molecule type" value="Genomic_DNA"/>
</dbReference>
<name>A0A0U1M219_TALIS</name>
<reference evidence="2 3" key="1">
    <citation type="submission" date="2015-04" db="EMBL/GenBank/DDBJ databases">
        <authorList>
            <person name="Syromyatnikov M.Y."/>
            <person name="Popov V.N."/>
        </authorList>
    </citation>
    <scope>NUCLEOTIDE SEQUENCE [LARGE SCALE GENOMIC DNA]</scope>
    <source>
        <strain evidence="2">WF-38-12</strain>
    </source>
</reference>
<feature type="compositionally biased region" description="Acidic residues" evidence="1">
    <location>
        <begin position="350"/>
        <end position="362"/>
    </location>
</feature>
<feature type="compositionally biased region" description="Low complexity" evidence="1">
    <location>
        <begin position="281"/>
        <end position="296"/>
    </location>
</feature>
<dbReference type="Proteomes" id="UP000054383">
    <property type="component" value="Unassembled WGS sequence"/>
</dbReference>
<evidence type="ECO:0000313" key="3">
    <source>
        <dbReference type="Proteomes" id="UP000054383"/>
    </source>
</evidence>
<dbReference type="OrthoDB" id="10628903at2759"/>
<gene>
    <name evidence="2" type="ORF">PISL3812_06086</name>
</gene>
<feature type="compositionally biased region" description="Basic and acidic residues" evidence="1">
    <location>
        <begin position="256"/>
        <end position="265"/>
    </location>
</feature>
<feature type="compositionally biased region" description="Low complexity" evidence="1">
    <location>
        <begin position="130"/>
        <end position="139"/>
    </location>
</feature>
<dbReference type="AlphaFoldDB" id="A0A0U1M219"/>
<protein>
    <submittedName>
        <fullName evidence="2">Uncharacterized protein</fullName>
    </submittedName>
</protein>
<feature type="compositionally biased region" description="Basic and acidic residues" evidence="1">
    <location>
        <begin position="363"/>
        <end position="373"/>
    </location>
</feature>
<sequence length="390" mass="43711">MTYNNPDASYFRPPPKTFDIFADLVQDEDEDEEETLPHTRRPTHVPPQTPLFIQQGRRLPILEGRRRGPPAFNGQRLHRPRPKAPWREENHQNNGAADYDDLLPKVPTLTAQGRLPPKALRAANPPQRPRSPGGSVPSSTESRGSCDDNGVTFPSPTQYQPSYARARAASRFSEFSAFESQKDKQKAKQVQRIVESEEALRKFLEDFPEDIRLLAKLPQLEKYKQKLNGTNELLNSGESRWVYEVARSVERRRVAIESKAFEKKTKAPTGRTSKKRKRQDTSPSPSSYSTPTRPSTGGKTIPGYSVVDNDGDSDEEQDGRPCQRAQKTVPGCDGANISAFNVQEALADTSESDEESDEQSNSEDERAEERGDDNTNDTSAEAEAELELEL</sequence>
<dbReference type="STRING" id="28573.A0A0U1M219"/>
<feature type="compositionally biased region" description="Acidic residues" evidence="1">
    <location>
        <begin position="25"/>
        <end position="34"/>
    </location>
</feature>
<keyword evidence="3" id="KW-1185">Reference proteome</keyword>
<feature type="region of interest" description="Disordered" evidence="1">
    <location>
        <begin position="25"/>
        <end position="160"/>
    </location>
</feature>
<feature type="region of interest" description="Disordered" evidence="1">
    <location>
        <begin position="256"/>
        <end position="390"/>
    </location>
</feature>
<evidence type="ECO:0000256" key="1">
    <source>
        <dbReference type="SAM" id="MobiDB-lite"/>
    </source>
</evidence>
<feature type="compositionally biased region" description="Acidic residues" evidence="1">
    <location>
        <begin position="374"/>
        <end position="390"/>
    </location>
</feature>
<proteinExistence type="predicted"/>